<protein>
    <recommendedName>
        <fullName evidence="3">C2H2-type domain-containing protein</fullName>
    </recommendedName>
</protein>
<feature type="compositionally biased region" description="Acidic residues" evidence="2">
    <location>
        <begin position="96"/>
        <end position="105"/>
    </location>
</feature>
<name>A0A8H6HSA0_9AGAR</name>
<dbReference type="InterPro" id="IPR013087">
    <property type="entry name" value="Znf_C2H2_type"/>
</dbReference>
<proteinExistence type="predicted"/>
<keyword evidence="1" id="KW-0863">Zinc-finger</keyword>
<dbReference type="EMBL" id="JACGCI010000047">
    <property type="protein sequence ID" value="KAF6751826.1"/>
    <property type="molecule type" value="Genomic_DNA"/>
</dbReference>
<evidence type="ECO:0000256" key="1">
    <source>
        <dbReference type="PROSITE-ProRule" id="PRU00042"/>
    </source>
</evidence>
<feature type="compositionally biased region" description="Pro residues" evidence="2">
    <location>
        <begin position="177"/>
        <end position="187"/>
    </location>
</feature>
<organism evidence="4 5">
    <name type="scientific">Ephemerocybe angulata</name>
    <dbReference type="NCBI Taxonomy" id="980116"/>
    <lineage>
        <taxon>Eukaryota</taxon>
        <taxon>Fungi</taxon>
        <taxon>Dikarya</taxon>
        <taxon>Basidiomycota</taxon>
        <taxon>Agaricomycotina</taxon>
        <taxon>Agaricomycetes</taxon>
        <taxon>Agaricomycetidae</taxon>
        <taxon>Agaricales</taxon>
        <taxon>Agaricineae</taxon>
        <taxon>Psathyrellaceae</taxon>
        <taxon>Ephemerocybe</taxon>
    </lineage>
</organism>
<accession>A0A8H6HSA0</accession>
<dbReference type="Proteomes" id="UP000521943">
    <property type="component" value="Unassembled WGS sequence"/>
</dbReference>
<reference evidence="4 5" key="1">
    <citation type="submission" date="2020-07" db="EMBL/GenBank/DDBJ databases">
        <title>Comparative genomics of pyrophilous fungi reveals a link between fire events and developmental genes.</title>
        <authorList>
            <consortium name="DOE Joint Genome Institute"/>
            <person name="Steindorff A.S."/>
            <person name="Carver A."/>
            <person name="Calhoun S."/>
            <person name="Stillman K."/>
            <person name="Liu H."/>
            <person name="Lipzen A."/>
            <person name="Pangilinan J."/>
            <person name="Labutti K."/>
            <person name="Bruns T.D."/>
            <person name="Grigoriev I.V."/>
        </authorList>
    </citation>
    <scope>NUCLEOTIDE SEQUENCE [LARGE SCALE GENOMIC DNA]</scope>
    <source>
        <strain evidence="4 5">CBS 144469</strain>
    </source>
</reference>
<keyword evidence="5" id="KW-1185">Reference proteome</keyword>
<dbReference type="PROSITE" id="PS50157">
    <property type="entry name" value="ZINC_FINGER_C2H2_2"/>
    <property type="match status" value="1"/>
</dbReference>
<gene>
    <name evidence="4" type="ORF">DFP72DRAFT_850341</name>
</gene>
<feature type="region of interest" description="Disordered" evidence="2">
    <location>
        <begin position="57"/>
        <end position="111"/>
    </location>
</feature>
<dbReference type="AlphaFoldDB" id="A0A8H6HSA0"/>
<comment type="caution">
    <text evidence="4">The sequence shown here is derived from an EMBL/GenBank/DDBJ whole genome shotgun (WGS) entry which is preliminary data.</text>
</comment>
<evidence type="ECO:0000313" key="5">
    <source>
        <dbReference type="Proteomes" id="UP000521943"/>
    </source>
</evidence>
<evidence type="ECO:0000313" key="4">
    <source>
        <dbReference type="EMBL" id="KAF6751826.1"/>
    </source>
</evidence>
<keyword evidence="1" id="KW-0479">Metal-binding</keyword>
<sequence>MSGKVYQSCHSCGKEYLLARYLNAHEKKCKTGKRGIALLLDQTKALWEARKRRRMEAVESGLGEPNLEVGMYGSNLREDDDNSKSGSDDTSQSGSDSEDDQEMANELDKPIALRKSGRVGIGLPLRYRDNGDIVPGPAPPAEEQASDGEESATEGPLNAAVQSMQAPPQVTLLQSHPIPPPSAQSIL</sequence>
<feature type="compositionally biased region" description="Polar residues" evidence="2">
    <location>
        <begin position="160"/>
        <end position="174"/>
    </location>
</feature>
<dbReference type="GO" id="GO:0008270">
    <property type="term" value="F:zinc ion binding"/>
    <property type="evidence" value="ECO:0007669"/>
    <property type="project" value="UniProtKB-KW"/>
</dbReference>
<feature type="domain" description="C2H2-type" evidence="3">
    <location>
        <begin position="7"/>
        <end position="35"/>
    </location>
</feature>
<keyword evidence="1" id="KW-0862">Zinc</keyword>
<feature type="region of interest" description="Disordered" evidence="2">
    <location>
        <begin position="126"/>
        <end position="187"/>
    </location>
</feature>
<evidence type="ECO:0000256" key="2">
    <source>
        <dbReference type="SAM" id="MobiDB-lite"/>
    </source>
</evidence>
<evidence type="ECO:0000259" key="3">
    <source>
        <dbReference type="PROSITE" id="PS50157"/>
    </source>
</evidence>